<reference evidence="1" key="2">
    <citation type="journal article" date="2024" name="Plant">
        <title>Genomic evolution and insights into agronomic trait innovations of Sesamum species.</title>
        <authorList>
            <person name="Miao H."/>
            <person name="Wang L."/>
            <person name="Qu L."/>
            <person name="Liu H."/>
            <person name="Sun Y."/>
            <person name="Le M."/>
            <person name="Wang Q."/>
            <person name="Wei S."/>
            <person name="Zheng Y."/>
            <person name="Lin W."/>
            <person name="Duan Y."/>
            <person name="Cao H."/>
            <person name="Xiong S."/>
            <person name="Wang X."/>
            <person name="Wei L."/>
            <person name="Li C."/>
            <person name="Ma Q."/>
            <person name="Ju M."/>
            <person name="Zhao R."/>
            <person name="Li G."/>
            <person name="Mu C."/>
            <person name="Tian Q."/>
            <person name="Mei H."/>
            <person name="Zhang T."/>
            <person name="Gao T."/>
            <person name="Zhang H."/>
        </authorList>
    </citation>
    <scope>NUCLEOTIDE SEQUENCE</scope>
    <source>
        <strain evidence="1">KEN1</strain>
    </source>
</reference>
<protein>
    <submittedName>
        <fullName evidence="1">Uncharacterized protein</fullName>
    </submittedName>
</protein>
<evidence type="ECO:0000313" key="1">
    <source>
        <dbReference type="EMBL" id="KAL0416832.1"/>
    </source>
</evidence>
<proteinExistence type="predicted"/>
<name>A0AAW2UIJ0_9LAMI</name>
<dbReference type="AlphaFoldDB" id="A0AAW2UIJ0"/>
<organism evidence="1">
    <name type="scientific">Sesamum latifolium</name>
    <dbReference type="NCBI Taxonomy" id="2727402"/>
    <lineage>
        <taxon>Eukaryota</taxon>
        <taxon>Viridiplantae</taxon>
        <taxon>Streptophyta</taxon>
        <taxon>Embryophyta</taxon>
        <taxon>Tracheophyta</taxon>
        <taxon>Spermatophyta</taxon>
        <taxon>Magnoliopsida</taxon>
        <taxon>eudicotyledons</taxon>
        <taxon>Gunneridae</taxon>
        <taxon>Pentapetalae</taxon>
        <taxon>asterids</taxon>
        <taxon>lamiids</taxon>
        <taxon>Lamiales</taxon>
        <taxon>Pedaliaceae</taxon>
        <taxon>Sesamum</taxon>
    </lineage>
</organism>
<dbReference type="EMBL" id="JACGWN010000012">
    <property type="protein sequence ID" value="KAL0416832.1"/>
    <property type="molecule type" value="Genomic_DNA"/>
</dbReference>
<accession>A0AAW2UIJ0</accession>
<comment type="caution">
    <text evidence="1">The sequence shown here is derived from an EMBL/GenBank/DDBJ whole genome shotgun (WGS) entry which is preliminary data.</text>
</comment>
<reference evidence="1" key="1">
    <citation type="submission" date="2020-06" db="EMBL/GenBank/DDBJ databases">
        <authorList>
            <person name="Li T."/>
            <person name="Hu X."/>
            <person name="Zhang T."/>
            <person name="Song X."/>
            <person name="Zhang H."/>
            <person name="Dai N."/>
            <person name="Sheng W."/>
            <person name="Hou X."/>
            <person name="Wei L."/>
        </authorList>
    </citation>
    <scope>NUCLEOTIDE SEQUENCE</scope>
    <source>
        <strain evidence="1">KEN1</strain>
        <tissue evidence="1">Leaf</tissue>
    </source>
</reference>
<gene>
    <name evidence="1" type="ORF">Slati_3515100</name>
</gene>
<sequence length="94" mass="10956">MRENGMFLRFLGWFRYTLHRLFAKFRLQQVRMTRLCRQGPVMGCSRREQPGRLFGWLPPDSFWQIFGIAPCGQQCLFLVAVVSESYSAGCTDEA</sequence>